<dbReference type="GO" id="GO:0045454">
    <property type="term" value="P:cell redox homeostasis"/>
    <property type="evidence" value="ECO:0007669"/>
    <property type="project" value="TreeGrafter"/>
</dbReference>
<dbReference type="InParanoid" id="G0QNF5"/>
<dbReference type="PANTHER" id="PTHR13544:SF0">
    <property type="entry name" value="THIOREDOXIN REDUCTASE-LIKE SELENOPROTEIN T"/>
    <property type="match status" value="1"/>
</dbReference>
<dbReference type="GO" id="GO:0004791">
    <property type="term" value="F:thioredoxin-disulfide reductase (NADPH) activity"/>
    <property type="evidence" value="ECO:0007669"/>
    <property type="project" value="TreeGrafter"/>
</dbReference>
<dbReference type="eggNOG" id="ENOG502R2M1">
    <property type="taxonomic scope" value="Eukaryota"/>
</dbReference>
<dbReference type="PANTHER" id="PTHR13544">
    <property type="entry name" value="SELENOPROTEIN T"/>
    <property type="match status" value="1"/>
</dbReference>
<dbReference type="OMA" id="SWWSHLQ"/>
<dbReference type="GO" id="GO:0005789">
    <property type="term" value="C:endoplasmic reticulum membrane"/>
    <property type="evidence" value="ECO:0007669"/>
    <property type="project" value="TreeGrafter"/>
</dbReference>
<keyword evidence="4" id="KW-1185">Reference proteome</keyword>
<sequence length="218" mass="25457">MSKQTVEKFVFQLFIVLLIFDVSTNVFLAKTPIQKEPKETPQNPQNEEQPEQFENVKNTTDNDEENFQKFKNQRSTLNLQIQYCKSHQKTFDEIQNYIKTEYPSIFLEGFEYPLSPIQNLLSKFVNNIHWIVLVFNLFGDRIFGMLNMNYPKWYLLMKNHKMQTVIGVIMVTQLLGSIVGKSDAFEIYVDGNNVYSKLNTGILPTLNAIDDIVQRNNV</sequence>
<dbReference type="GeneID" id="14909426"/>
<evidence type="ECO:0000256" key="1">
    <source>
        <dbReference type="ARBA" id="ARBA00022729"/>
    </source>
</evidence>
<dbReference type="Proteomes" id="UP000008983">
    <property type="component" value="Unassembled WGS sequence"/>
</dbReference>
<evidence type="ECO:0000313" key="4">
    <source>
        <dbReference type="Proteomes" id="UP000008983"/>
    </source>
</evidence>
<dbReference type="OrthoDB" id="312145at2759"/>
<dbReference type="InterPro" id="IPR019389">
    <property type="entry name" value="Selenoprotein_T"/>
</dbReference>
<organism evidence="3 4">
    <name type="scientific">Ichthyophthirius multifiliis</name>
    <name type="common">White spot disease agent</name>
    <name type="synonym">Ich</name>
    <dbReference type="NCBI Taxonomy" id="5932"/>
    <lineage>
        <taxon>Eukaryota</taxon>
        <taxon>Sar</taxon>
        <taxon>Alveolata</taxon>
        <taxon>Ciliophora</taxon>
        <taxon>Intramacronucleata</taxon>
        <taxon>Oligohymenophorea</taxon>
        <taxon>Hymenostomatida</taxon>
        <taxon>Ophryoglenina</taxon>
        <taxon>Ichthyophthirius</taxon>
    </lineage>
</organism>
<name>G0QNF5_ICHMU</name>
<protein>
    <submittedName>
        <fullName evidence="3">Selenoprotein t, putative</fullName>
    </submittedName>
</protein>
<dbReference type="STRING" id="857967.G0QNF5"/>
<proteinExistence type="predicted"/>
<accession>G0QNF5</accession>
<keyword evidence="1" id="KW-0732">Signal</keyword>
<reference evidence="3 4" key="1">
    <citation type="submission" date="2011-07" db="EMBL/GenBank/DDBJ databases">
        <authorList>
            <person name="Coyne R."/>
            <person name="Brami D."/>
            <person name="Johnson J."/>
            <person name="Hostetler J."/>
            <person name="Hannick L."/>
            <person name="Clark T."/>
            <person name="Cassidy-Hanley D."/>
            <person name="Inman J."/>
        </authorList>
    </citation>
    <scope>NUCLEOTIDE SEQUENCE [LARGE SCALE GENOMIC DNA]</scope>
    <source>
        <strain evidence="3 4">G5</strain>
    </source>
</reference>
<evidence type="ECO:0000313" key="3">
    <source>
        <dbReference type="EMBL" id="EGR33244.1"/>
    </source>
</evidence>
<dbReference type="EMBL" id="GL983484">
    <property type="protein sequence ID" value="EGR33244.1"/>
    <property type="molecule type" value="Genomic_DNA"/>
</dbReference>
<dbReference type="InterPro" id="IPR011893">
    <property type="entry name" value="Selenoprotein_Rdx-typ"/>
</dbReference>
<dbReference type="AlphaFoldDB" id="G0QNF5"/>
<dbReference type="Pfam" id="PF10262">
    <property type="entry name" value="Rdx"/>
    <property type="match status" value="1"/>
</dbReference>
<dbReference type="RefSeq" id="XP_004037230.1">
    <property type="nucleotide sequence ID" value="XM_004037182.1"/>
</dbReference>
<keyword evidence="2" id="KW-0676">Redox-active center</keyword>
<evidence type="ECO:0000256" key="2">
    <source>
        <dbReference type="ARBA" id="ARBA00023284"/>
    </source>
</evidence>
<gene>
    <name evidence="3" type="ORF">IMG5_057990</name>
</gene>